<dbReference type="AlphaFoldDB" id="A4QMK0"/>
<dbReference type="RefSeq" id="YP_001152125.1">
    <property type="nucleotide sequence ID" value="NC_004677.2"/>
</dbReference>
<reference evidence="1" key="1">
    <citation type="submission" date="2007-04" db="EMBL/GenBank/DDBJ databases">
        <authorList>
            <person name="Noh E.W."/>
            <person name="Lee J.S."/>
            <person name="Choi Y.I."/>
            <person name="Han M.S."/>
            <person name="Yi Y.S."/>
            <person name="Han S.U."/>
        </authorList>
    </citation>
    <scope>NUCLEOTIDE SEQUENCE</scope>
</reference>
<evidence type="ECO:0000313" key="1">
    <source>
        <dbReference type="EMBL" id="ABP35372.1"/>
    </source>
</evidence>
<dbReference type="EMBL" id="AY228468">
    <property type="protein sequence ID" value="ABP35372.1"/>
    <property type="molecule type" value="Genomic_DNA"/>
</dbReference>
<keyword evidence="1" id="KW-0934">Plastid</keyword>
<sequence>MTFLSLIIISSYAHLYMYFNMENSHHYGQRSVRFLNFIHELV</sequence>
<organism evidence="1">
    <name type="scientific">Pinus koraiensis</name>
    <name type="common">Korean pine</name>
    <dbReference type="NCBI Taxonomy" id="88728"/>
    <lineage>
        <taxon>Eukaryota</taxon>
        <taxon>Viridiplantae</taxon>
        <taxon>Streptophyta</taxon>
        <taxon>Embryophyta</taxon>
        <taxon>Tracheophyta</taxon>
        <taxon>Spermatophyta</taxon>
        <taxon>Pinopsida</taxon>
        <taxon>Pinidae</taxon>
        <taxon>Conifers I</taxon>
        <taxon>Pinales</taxon>
        <taxon>Pinaceae</taxon>
        <taxon>Pinus</taxon>
        <taxon>Pinus subgen. Strobus</taxon>
    </lineage>
</organism>
<proteinExistence type="predicted"/>
<dbReference type="GeneID" id="5048527"/>
<geneLocation type="chloroplast" evidence="1"/>
<accession>A4QMK0</accession>
<keyword evidence="1" id="KW-0150">Chloroplast</keyword>
<protein>
    <submittedName>
        <fullName evidence="1">ORF42a</fullName>
    </submittedName>
</protein>
<name>A4QMK0_PINKO</name>